<gene>
    <name evidence="1" type="ORF">F511_01794</name>
</gene>
<dbReference type="EMBL" id="KV012839">
    <property type="protein sequence ID" value="KZV24312.1"/>
    <property type="molecule type" value="Genomic_DNA"/>
</dbReference>
<protein>
    <submittedName>
        <fullName evidence="1">Uncharacterized protein</fullName>
    </submittedName>
</protein>
<dbReference type="AlphaFoldDB" id="A0A2Z7AYI8"/>
<dbReference type="Proteomes" id="UP000250235">
    <property type="component" value="Unassembled WGS sequence"/>
</dbReference>
<evidence type="ECO:0000313" key="1">
    <source>
        <dbReference type="EMBL" id="KZV24312.1"/>
    </source>
</evidence>
<organism evidence="1 2">
    <name type="scientific">Dorcoceras hygrometricum</name>
    <dbReference type="NCBI Taxonomy" id="472368"/>
    <lineage>
        <taxon>Eukaryota</taxon>
        <taxon>Viridiplantae</taxon>
        <taxon>Streptophyta</taxon>
        <taxon>Embryophyta</taxon>
        <taxon>Tracheophyta</taxon>
        <taxon>Spermatophyta</taxon>
        <taxon>Magnoliopsida</taxon>
        <taxon>eudicotyledons</taxon>
        <taxon>Gunneridae</taxon>
        <taxon>Pentapetalae</taxon>
        <taxon>asterids</taxon>
        <taxon>lamiids</taxon>
        <taxon>Lamiales</taxon>
        <taxon>Gesneriaceae</taxon>
        <taxon>Didymocarpoideae</taxon>
        <taxon>Trichosporeae</taxon>
        <taxon>Loxocarpinae</taxon>
        <taxon>Dorcoceras</taxon>
    </lineage>
</organism>
<evidence type="ECO:0000313" key="2">
    <source>
        <dbReference type="Proteomes" id="UP000250235"/>
    </source>
</evidence>
<accession>A0A2Z7AYI8</accession>
<reference evidence="1 2" key="1">
    <citation type="journal article" date="2015" name="Proc. Natl. Acad. Sci. U.S.A.">
        <title>The resurrection genome of Boea hygrometrica: A blueprint for survival of dehydration.</title>
        <authorList>
            <person name="Xiao L."/>
            <person name="Yang G."/>
            <person name="Zhang L."/>
            <person name="Yang X."/>
            <person name="Zhao S."/>
            <person name="Ji Z."/>
            <person name="Zhou Q."/>
            <person name="Hu M."/>
            <person name="Wang Y."/>
            <person name="Chen M."/>
            <person name="Xu Y."/>
            <person name="Jin H."/>
            <person name="Xiao X."/>
            <person name="Hu G."/>
            <person name="Bao F."/>
            <person name="Hu Y."/>
            <person name="Wan P."/>
            <person name="Li L."/>
            <person name="Deng X."/>
            <person name="Kuang T."/>
            <person name="Xiang C."/>
            <person name="Zhu J.K."/>
            <person name="Oliver M.J."/>
            <person name="He Y."/>
        </authorList>
    </citation>
    <scope>NUCLEOTIDE SEQUENCE [LARGE SCALE GENOMIC DNA]</scope>
    <source>
        <strain evidence="2">cv. XS01</strain>
    </source>
</reference>
<name>A0A2Z7AYI8_9LAMI</name>
<proteinExistence type="predicted"/>
<keyword evidence="2" id="KW-1185">Reference proteome</keyword>
<sequence>MSRCNARMHFGVLEDNLQGIPSKRLHLTKCDLMIIILELELSKQGLLHETECQICRYILGVEFLMLKMNKLPQLRSDTQACMLIDGVVLQVCNSDKSIRKVP</sequence>